<dbReference type="InterPro" id="IPR038056">
    <property type="entry name" value="YjbR-like_sf"/>
</dbReference>
<reference evidence="1 2" key="1">
    <citation type="submission" date="2019-09" db="EMBL/GenBank/DDBJ databases">
        <title>Screening of Novel Bioactive Compounds from Soil-Associated.</title>
        <authorList>
            <person name="Gong X."/>
        </authorList>
    </citation>
    <scope>NUCLEOTIDE SEQUENCE [LARGE SCALE GENOMIC DNA]</scope>
    <source>
        <strain evidence="1 2">Gxj-6</strain>
    </source>
</reference>
<dbReference type="Pfam" id="PF04237">
    <property type="entry name" value="YjbR"/>
    <property type="match status" value="1"/>
</dbReference>
<dbReference type="SUPFAM" id="SSF142906">
    <property type="entry name" value="YjbR-like"/>
    <property type="match status" value="1"/>
</dbReference>
<dbReference type="Gene3D" id="3.90.1150.30">
    <property type="match status" value="1"/>
</dbReference>
<evidence type="ECO:0000313" key="2">
    <source>
        <dbReference type="Proteomes" id="UP000327011"/>
    </source>
</evidence>
<sequence>MALTTEVPGEILARLREACLRLPEAYEEQAWVGTRWRVGKKTFAHVLVVEGGRPPAYARAAGTSGPAVVLTFRSSGEELAALGGLGHPFFRPPWFPDIVGMVVEDDVDWSEVTELLAESYRHLAPRRLAERLDPPPGR</sequence>
<comment type="caution">
    <text evidence="1">The sequence shown here is derived from an EMBL/GenBank/DDBJ whole genome shotgun (WGS) entry which is preliminary data.</text>
</comment>
<keyword evidence="1" id="KW-0238">DNA-binding</keyword>
<organism evidence="1 2">
    <name type="scientific">Microbispora cellulosiformans</name>
    <dbReference type="NCBI Taxonomy" id="2614688"/>
    <lineage>
        <taxon>Bacteria</taxon>
        <taxon>Bacillati</taxon>
        <taxon>Actinomycetota</taxon>
        <taxon>Actinomycetes</taxon>
        <taxon>Streptosporangiales</taxon>
        <taxon>Streptosporangiaceae</taxon>
        <taxon>Microbispora</taxon>
    </lineage>
</organism>
<name>A0A5J5K9L2_9ACTN</name>
<gene>
    <name evidence="1" type="ORF">F5972_00410</name>
</gene>
<accession>A0A5J5K9L2</accession>
<dbReference type="Proteomes" id="UP000327011">
    <property type="component" value="Unassembled WGS sequence"/>
</dbReference>
<keyword evidence="2" id="KW-1185">Reference proteome</keyword>
<dbReference type="AlphaFoldDB" id="A0A5J5K9L2"/>
<dbReference type="GO" id="GO:0003677">
    <property type="term" value="F:DNA binding"/>
    <property type="evidence" value="ECO:0007669"/>
    <property type="project" value="UniProtKB-KW"/>
</dbReference>
<dbReference type="InterPro" id="IPR058532">
    <property type="entry name" value="YjbR/MT2646/Rv2570-like"/>
</dbReference>
<dbReference type="EMBL" id="VYTZ01000001">
    <property type="protein sequence ID" value="KAA9381355.1"/>
    <property type="molecule type" value="Genomic_DNA"/>
</dbReference>
<proteinExistence type="predicted"/>
<protein>
    <submittedName>
        <fullName evidence="1">MmcQ/YjbR family DNA-binding protein</fullName>
    </submittedName>
</protein>
<evidence type="ECO:0000313" key="1">
    <source>
        <dbReference type="EMBL" id="KAA9381355.1"/>
    </source>
</evidence>